<keyword evidence="2" id="KW-1185">Reference proteome</keyword>
<dbReference type="Proteomes" id="UP001066276">
    <property type="component" value="Chromosome 8"/>
</dbReference>
<dbReference type="AlphaFoldDB" id="A0AAV7NRN2"/>
<evidence type="ECO:0000313" key="2">
    <source>
        <dbReference type="Proteomes" id="UP001066276"/>
    </source>
</evidence>
<gene>
    <name evidence="1" type="ORF">NDU88_005939</name>
</gene>
<organism evidence="1 2">
    <name type="scientific">Pleurodeles waltl</name>
    <name type="common">Iberian ribbed newt</name>
    <dbReference type="NCBI Taxonomy" id="8319"/>
    <lineage>
        <taxon>Eukaryota</taxon>
        <taxon>Metazoa</taxon>
        <taxon>Chordata</taxon>
        <taxon>Craniata</taxon>
        <taxon>Vertebrata</taxon>
        <taxon>Euteleostomi</taxon>
        <taxon>Amphibia</taxon>
        <taxon>Batrachia</taxon>
        <taxon>Caudata</taxon>
        <taxon>Salamandroidea</taxon>
        <taxon>Salamandridae</taxon>
        <taxon>Pleurodelinae</taxon>
        <taxon>Pleurodeles</taxon>
    </lineage>
</organism>
<evidence type="ECO:0000313" key="1">
    <source>
        <dbReference type="EMBL" id="KAJ1117742.1"/>
    </source>
</evidence>
<reference evidence="1" key="1">
    <citation type="journal article" date="2022" name="bioRxiv">
        <title>Sequencing and chromosome-scale assembly of the giantPleurodeles waltlgenome.</title>
        <authorList>
            <person name="Brown T."/>
            <person name="Elewa A."/>
            <person name="Iarovenko S."/>
            <person name="Subramanian E."/>
            <person name="Araus A.J."/>
            <person name="Petzold A."/>
            <person name="Susuki M."/>
            <person name="Suzuki K.-i.T."/>
            <person name="Hayashi T."/>
            <person name="Toyoda A."/>
            <person name="Oliveira C."/>
            <person name="Osipova E."/>
            <person name="Leigh N.D."/>
            <person name="Simon A."/>
            <person name="Yun M.H."/>
        </authorList>
    </citation>
    <scope>NUCLEOTIDE SEQUENCE</scope>
    <source>
        <strain evidence="1">20211129_DDA</strain>
        <tissue evidence="1">Liver</tissue>
    </source>
</reference>
<protein>
    <submittedName>
        <fullName evidence="1">Uncharacterized protein</fullName>
    </submittedName>
</protein>
<dbReference type="EMBL" id="JANPWB010000012">
    <property type="protein sequence ID" value="KAJ1117742.1"/>
    <property type="molecule type" value="Genomic_DNA"/>
</dbReference>
<proteinExistence type="predicted"/>
<name>A0AAV7NRN2_PLEWA</name>
<comment type="caution">
    <text evidence="1">The sequence shown here is derived from an EMBL/GenBank/DDBJ whole genome shotgun (WGS) entry which is preliminary data.</text>
</comment>
<sequence>MAVSPQKAMLQHTGKLDAIHQDISNLRLHSEQPLGVLTTDMILLKYEHRKMADGIKQIEQTLSLFSPAEADHTSQLEQLRQQVAQLQD</sequence>
<accession>A0AAV7NRN2</accession>